<evidence type="ECO:0000313" key="2">
    <source>
        <dbReference type="EMBL" id="MBD8770875.1"/>
    </source>
</evidence>
<evidence type="ECO:0000259" key="1">
    <source>
        <dbReference type="Pfam" id="PF20247"/>
    </source>
</evidence>
<sequence length="449" mass="51191">MEPIFSGAYIYSLDPWDQTTVYRVRNINKDTITLEPFHELFGKDNTRTIPRSEQHALWPYPFVLFKTDKEERLAESMSMVGDLVCALLAKHKNLPLGSVVEEIIARKEKYKFKDEHAPWILRCLVASNKIQVLQKGTKVTLSFSPTQAAREKQRQFSATIASELASLSERVRCIISHGPTVGTYRENLLQNVLKKHLPERYHIATGFIYGLSKQIDILIYDRIDYAPIFREGDLVIVPPEAVRAVIEVKTNLTTKSLHSALELIGLASYFDDNEPPFFKGIFSFESSLKSEAIYKIISDFYTDINSQMEGGPGEVIHHPFHHLTCACVIGKAFAYTQYVRNDRKRLVPVLYSKNSVTELESQCSLFMQSLLAHLKFGGMKPFKIDYLTRMLGEDTLSKRVKDLRDGDDSWGAYFAYDEGDAEQDAVEQMENIILGAQQWLNGEDNFSAF</sequence>
<accession>A0ABR9C0H3</accession>
<dbReference type="EMBL" id="JACYWZ010000006">
    <property type="protein sequence ID" value="MBD8770875.1"/>
    <property type="molecule type" value="Genomic_DNA"/>
</dbReference>
<dbReference type="Proteomes" id="UP000620025">
    <property type="component" value="Unassembled WGS sequence"/>
</dbReference>
<dbReference type="InterPro" id="IPR046537">
    <property type="entry name" value="DUF6602"/>
</dbReference>
<dbReference type="CDD" id="cd21173">
    <property type="entry name" value="NucC-like"/>
    <property type="match status" value="1"/>
</dbReference>
<protein>
    <recommendedName>
        <fullName evidence="1">DUF6602 domain-containing protein</fullName>
    </recommendedName>
</protein>
<comment type="caution">
    <text evidence="2">The sequence shown here is derived from an EMBL/GenBank/DDBJ whole genome shotgun (WGS) entry which is preliminary data.</text>
</comment>
<gene>
    <name evidence="2" type="ORF">IFT38_15110</name>
</gene>
<proteinExistence type="predicted"/>
<evidence type="ECO:0000313" key="3">
    <source>
        <dbReference type="Proteomes" id="UP000620025"/>
    </source>
</evidence>
<dbReference type="RefSeq" id="WP_192068509.1">
    <property type="nucleotide sequence ID" value="NZ_JACYWY010000001.1"/>
</dbReference>
<name>A0ABR9C0H3_9PSED</name>
<dbReference type="Pfam" id="PF20247">
    <property type="entry name" value="DUF6602"/>
    <property type="match status" value="1"/>
</dbReference>
<feature type="domain" description="DUF6602" evidence="1">
    <location>
        <begin position="172"/>
        <end position="262"/>
    </location>
</feature>
<keyword evidence="3" id="KW-1185">Reference proteome</keyword>
<organism evidence="2 3">
    <name type="scientific">Pseudomonas coleopterorum</name>
    <dbReference type="NCBI Taxonomy" id="1605838"/>
    <lineage>
        <taxon>Bacteria</taxon>
        <taxon>Pseudomonadati</taxon>
        <taxon>Pseudomonadota</taxon>
        <taxon>Gammaproteobacteria</taxon>
        <taxon>Pseudomonadales</taxon>
        <taxon>Pseudomonadaceae</taxon>
        <taxon>Pseudomonas</taxon>
    </lineage>
</organism>
<reference evidence="2 3" key="1">
    <citation type="journal article" date="2020" name="FEMS Microbiol. Ecol.">
        <title>Temporal dynamics of bacterial communities during seed development and maturation.</title>
        <authorList>
            <person name="Chesneau G."/>
            <person name="Torres-Cortes G."/>
            <person name="Briand M."/>
            <person name="Darrasse A."/>
            <person name="Preveaux A."/>
            <person name="Marais C."/>
            <person name="Jacques M.A."/>
            <person name="Shade A."/>
            <person name="Barret M."/>
        </authorList>
    </citation>
    <scope>NUCLEOTIDE SEQUENCE [LARGE SCALE GENOMIC DNA]</scope>
    <source>
        <strain evidence="2 3">CFBP13599</strain>
    </source>
</reference>